<dbReference type="SUPFAM" id="SSF54909">
    <property type="entry name" value="Dimeric alpha+beta barrel"/>
    <property type="match status" value="1"/>
</dbReference>
<reference evidence="3 4" key="1">
    <citation type="submission" date="2016-03" db="EMBL/GenBank/DDBJ databases">
        <title>Draft genome sequence of the Vibrio tubiashii subs. europaeus.</title>
        <authorList>
            <person name="Spinard E."/>
            <person name="Dubert J."/>
            <person name="Nelson D.R."/>
            <person name="Barja J.L."/>
        </authorList>
    </citation>
    <scope>NUCLEOTIDE SEQUENCE [LARGE SCALE GENOMIC DNA]</scope>
    <source>
        <strain evidence="4">PP-638</strain>
        <strain evidence="3">PP2-638</strain>
    </source>
</reference>
<organism evidence="3 4">
    <name type="scientific">Vibrio europaeus</name>
    <dbReference type="NCBI Taxonomy" id="300876"/>
    <lineage>
        <taxon>Bacteria</taxon>
        <taxon>Pseudomonadati</taxon>
        <taxon>Pseudomonadota</taxon>
        <taxon>Gammaproteobacteria</taxon>
        <taxon>Vibrionales</taxon>
        <taxon>Vibrionaceae</taxon>
        <taxon>Vibrio</taxon>
        <taxon>Vibrio oreintalis group</taxon>
    </lineage>
</organism>
<dbReference type="InterPro" id="IPR007138">
    <property type="entry name" value="ABM_dom"/>
</dbReference>
<reference evidence="2" key="2">
    <citation type="submission" date="2022-11" db="EMBL/GenBank/DDBJ databases">
        <title>Role of the vibriolysin VemA secreted by the emergent pathogen Vibrio europaeus in the colonization of Manila clam mucus.</title>
        <authorList>
            <person name="Martinez C."/>
            <person name="Rodriguez S."/>
            <person name="Vences A."/>
            <person name="Barja J.L."/>
            <person name="Toranzo A.E."/>
            <person name="Dubert J."/>
        </authorList>
    </citation>
    <scope>NUCLEOTIDE SEQUENCE</scope>
    <source>
        <strain evidence="2">3454</strain>
    </source>
</reference>
<dbReference type="EMBL" id="JAPFIT010000030">
    <property type="protein sequence ID" value="MDC5742843.1"/>
    <property type="molecule type" value="Genomic_DNA"/>
</dbReference>
<evidence type="ECO:0000259" key="1">
    <source>
        <dbReference type="Pfam" id="PF03992"/>
    </source>
</evidence>
<evidence type="ECO:0000313" key="2">
    <source>
        <dbReference type="EMBL" id="MDC5742843.1"/>
    </source>
</evidence>
<name>A0A178JE17_9VIBR</name>
<evidence type="ECO:0000313" key="5">
    <source>
        <dbReference type="Proteomes" id="UP001150001"/>
    </source>
</evidence>
<proteinExistence type="predicted"/>
<comment type="caution">
    <text evidence="3">The sequence shown here is derived from an EMBL/GenBank/DDBJ whole genome shotgun (WGS) entry which is preliminary data.</text>
</comment>
<dbReference type="Proteomes" id="UP001150001">
    <property type="component" value="Unassembled WGS sequence"/>
</dbReference>
<dbReference type="RefSeq" id="WP_069666343.1">
    <property type="nucleotide sequence ID" value="NZ_JAPFIM010000010.1"/>
</dbReference>
<protein>
    <submittedName>
        <fullName evidence="3">Antibiotic biosynthesis monooxygenase</fullName>
    </submittedName>
</protein>
<evidence type="ECO:0000313" key="4">
    <source>
        <dbReference type="Proteomes" id="UP000094761"/>
    </source>
</evidence>
<keyword evidence="3" id="KW-0503">Monooxygenase</keyword>
<dbReference type="GeneID" id="78074967"/>
<sequence length="103" mass="12028">MIVREWKATCPKEYEEGFIAYLYETGIKDTSTTQGFLGAQILNRNLGDNAEITLLTYWEDLECIKAFSGEDISVAKLYPEDEKYKLNPDRHVSHYEVRENMRL</sequence>
<dbReference type="EMBL" id="LUAX01000001">
    <property type="protein sequence ID" value="OAN00414.1"/>
    <property type="molecule type" value="Genomic_DNA"/>
</dbReference>
<dbReference type="Gene3D" id="3.30.70.100">
    <property type="match status" value="1"/>
</dbReference>
<keyword evidence="5" id="KW-1185">Reference proteome</keyword>
<gene>
    <name evidence="3" type="ORF">AZ468_04615</name>
    <name evidence="2" type="ORF">OPW20_22555</name>
</gene>
<feature type="domain" description="ABM" evidence="1">
    <location>
        <begin position="1"/>
        <end position="69"/>
    </location>
</feature>
<dbReference type="InterPro" id="IPR011008">
    <property type="entry name" value="Dimeric_a/b-barrel"/>
</dbReference>
<dbReference type="GO" id="GO:0004497">
    <property type="term" value="F:monooxygenase activity"/>
    <property type="evidence" value="ECO:0007669"/>
    <property type="project" value="UniProtKB-KW"/>
</dbReference>
<dbReference type="AlphaFoldDB" id="A0A178JE17"/>
<dbReference type="Proteomes" id="UP000094761">
    <property type="component" value="Unassembled WGS sequence"/>
</dbReference>
<evidence type="ECO:0000313" key="3">
    <source>
        <dbReference type="EMBL" id="OAN00414.1"/>
    </source>
</evidence>
<keyword evidence="3" id="KW-0560">Oxidoreductase</keyword>
<dbReference type="Pfam" id="PF03992">
    <property type="entry name" value="ABM"/>
    <property type="match status" value="1"/>
</dbReference>
<dbReference type="OrthoDB" id="165208at2"/>
<accession>A0A178JE17</accession>